<comment type="similarity">
    <text evidence="1">Belongs to the CIA30 family.</text>
</comment>
<dbReference type="EMBL" id="VOXD01000009">
    <property type="protein sequence ID" value="TXF90125.1"/>
    <property type="molecule type" value="Genomic_DNA"/>
</dbReference>
<gene>
    <name evidence="3" type="ORF">FUA23_07745</name>
</gene>
<dbReference type="PANTHER" id="PTHR13194:SF19">
    <property type="entry name" value="NAD(P)-BINDING ROSSMANN-FOLD SUPERFAMILY PROTEIN"/>
    <property type="match status" value="1"/>
</dbReference>
<dbReference type="SUPFAM" id="SSF49785">
    <property type="entry name" value="Galactose-binding domain-like"/>
    <property type="match status" value="1"/>
</dbReference>
<dbReference type="Proteomes" id="UP000321907">
    <property type="component" value="Unassembled WGS sequence"/>
</dbReference>
<reference evidence="3 4" key="1">
    <citation type="submission" date="2019-08" db="EMBL/GenBank/DDBJ databases">
        <title>Lewinella sp. strain SSH13 Genome sequencing and assembly.</title>
        <authorList>
            <person name="Kim I."/>
        </authorList>
    </citation>
    <scope>NUCLEOTIDE SEQUENCE [LARGE SCALE GENOMIC DNA]</scope>
    <source>
        <strain evidence="3 4">SSH13</strain>
    </source>
</reference>
<dbReference type="Pfam" id="PF08547">
    <property type="entry name" value="CIA30"/>
    <property type="match status" value="1"/>
</dbReference>
<keyword evidence="4" id="KW-1185">Reference proteome</keyword>
<evidence type="ECO:0000313" key="4">
    <source>
        <dbReference type="Proteomes" id="UP000321907"/>
    </source>
</evidence>
<comment type="caution">
    <text evidence="3">The sequence shown here is derived from an EMBL/GenBank/DDBJ whole genome shotgun (WGS) entry which is preliminary data.</text>
</comment>
<name>A0A5C7FQM3_9BACT</name>
<evidence type="ECO:0000256" key="1">
    <source>
        <dbReference type="ARBA" id="ARBA00007884"/>
    </source>
</evidence>
<dbReference type="PANTHER" id="PTHR13194">
    <property type="entry name" value="COMPLEX I INTERMEDIATE-ASSOCIATED PROTEIN 30"/>
    <property type="match status" value="1"/>
</dbReference>
<dbReference type="InterPro" id="IPR008979">
    <property type="entry name" value="Galactose-bd-like_sf"/>
</dbReference>
<feature type="domain" description="NADH:ubiquinone oxidoreductase intermediate-associated protein 30" evidence="2">
    <location>
        <begin position="19"/>
        <end position="169"/>
    </location>
</feature>
<organism evidence="3 4">
    <name type="scientific">Neolewinella aurantiaca</name>
    <dbReference type="NCBI Taxonomy" id="2602767"/>
    <lineage>
        <taxon>Bacteria</taxon>
        <taxon>Pseudomonadati</taxon>
        <taxon>Bacteroidota</taxon>
        <taxon>Saprospiria</taxon>
        <taxon>Saprospirales</taxon>
        <taxon>Lewinellaceae</taxon>
        <taxon>Neolewinella</taxon>
    </lineage>
</organism>
<dbReference type="AlphaFoldDB" id="A0A5C7FQM3"/>
<accession>A0A5C7FQM3</accession>
<proteinExistence type="inferred from homology"/>
<evidence type="ECO:0000313" key="3">
    <source>
        <dbReference type="EMBL" id="TXF90125.1"/>
    </source>
</evidence>
<sequence length="175" mass="20279">MYILLPLLLLFQLPPMIIFDFTPDADLTNWRTVDDTVMGGVSEGSFGLSEDGHGLYTGHVSLDNNGGFSSLRYRMPGTRIDGFTKAVIRLKGDGRAYQFRTKTNEDHRHSYVYNFQTSGEWEEVEIELRAMKPQWRGRRLDREDYPAEVLSEVAILIGNKQEEDFRLELDWIRLE</sequence>
<dbReference type="OrthoDB" id="442188at2"/>
<dbReference type="InterPro" id="IPR013857">
    <property type="entry name" value="NADH-UbQ_OxRdtase-assoc_prot30"/>
</dbReference>
<evidence type="ECO:0000259" key="2">
    <source>
        <dbReference type="Pfam" id="PF08547"/>
    </source>
</evidence>
<protein>
    <submittedName>
        <fullName evidence="3">CIA30 family protein</fullName>
    </submittedName>
</protein>
<dbReference type="InterPro" id="IPR039131">
    <property type="entry name" value="NDUFAF1"/>
</dbReference>